<dbReference type="KEGG" id="chm:B842_02210"/>
<dbReference type="NCBIfam" id="TIGR01304">
    <property type="entry name" value="IMP_DH_rel_2"/>
    <property type="match status" value="1"/>
</dbReference>
<organism evidence="5 6">
    <name type="scientific">Corynebacterium humireducens NBRC 106098 = DSM 45392</name>
    <dbReference type="NCBI Taxonomy" id="1223515"/>
    <lineage>
        <taxon>Bacteria</taxon>
        <taxon>Bacillati</taxon>
        <taxon>Actinomycetota</taxon>
        <taxon>Actinomycetes</taxon>
        <taxon>Mycobacteriales</taxon>
        <taxon>Corynebacteriaceae</taxon>
        <taxon>Corynebacterium</taxon>
    </lineage>
</organism>
<protein>
    <submittedName>
        <fullName evidence="5">Inosine 5-monophosphate dehydrogenase</fullName>
        <ecNumber evidence="5">1.1.1.205</ecNumber>
    </submittedName>
</protein>
<accession>A0A0B5D0G4</accession>
<dbReference type="OrthoDB" id="9805398at2"/>
<dbReference type="Gene3D" id="3.20.20.70">
    <property type="entry name" value="Aldolase class I"/>
    <property type="match status" value="1"/>
</dbReference>
<dbReference type="SUPFAM" id="SSF51412">
    <property type="entry name" value="Inosine monophosphate dehydrogenase (IMPDH)"/>
    <property type="match status" value="1"/>
</dbReference>
<feature type="domain" description="IMP dehydrogenase/GMP reductase" evidence="4">
    <location>
        <begin position="17"/>
        <end position="376"/>
    </location>
</feature>
<dbReference type="Proteomes" id="UP000031524">
    <property type="component" value="Chromosome"/>
</dbReference>
<evidence type="ECO:0000259" key="4">
    <source>
        <dbReference type="Pfam" id="PF00478"/>
    </source>
</evidence>
<evidence type="ECO:0000313" key="5">
    <source>
        <dbReference type="EMBL" id="AJE32295.1"/>
    </source>
</evidence>
<dbReference type="Pfam" id="PF00478">
    <property type="entry name" value="IMPDH"/>
    <property type="match status" value="1"/>
</dbReference>
<evidence type="ECO:0000256" key="1">
    <source>
        <dbReference type="ARBA" id="ARBA00005502"/>
    </source>
</evidence>
<sequence>MRDYVEIGVGREARRTYSLEDISIVPSRRTRSSSDVDTTWHIDAYTFGIPVMSHPTDALASPEFVIEMDRQGGLGVINAEGLWGRQADLDAAVARVVETVNAVDSMDFTGEQAIALLQELHSAPIDEDLLAERIGEVRASGATVAVRVSPQRARELAPMVIEAGAEILVIQGTMISAEHVATGGEPLNLKEFIGSLEVPVIAGGVADYTTAMHLMRTGAAGVIVGGGTNTNEYALGIEVPMATAIADVAAARREYLDETGGRYVHIIADGELSTSGDIAKAIACGADAVMLGTTLAPAAEAAGKGCFWPAVAAHPRFPRGLVETPQEYLTEGVEPPSLEKILQGPAADPFGNQNIVGGLRRAMAKCGYTDLKSFQKVGLAVKR</sequence>
<dbReference type="InterPro" id="IPR001093">
    <property type="entry name" value="IMP_DH_GMPRt"/>
</dbReference>
<proteinExistence type="inferred from homology"/>
<dbReference type="PANTHER" id="PTHR11911">
    <property type="entry name" value="INOSINE-5-MONOPHOSPHATE DEHYDROGENASE RELATED"/>
    <property type="match status" value="1"/>
</dbReference>
<gene>
    <name evidence="5" type="ORF">B842_02210</name>
</gene>
<dbReference type="RefSeq" id="WP_040084951.1">
    <property type="nucleotide sequence ID" value="NZ_BCSU01000004.1"/>
</dbReference>
<comment type="similarity">
    <text evidence="1">Belongs to the IMPDH/GMPR family.</text>
</comment>
<evidence type="ECO:0000256" key="3">
    <source>
        <dbReference type="ARBA" id="ARBA00023027"/>
    </source>
</evidence>
<dbReference type="GO" id="GO:0006183">
    <property type="term" value="P:GTP biosynthetic process"/>
    <property type="evidence" value="ECO:0007669"/>
    <property type="project" value="TreeGrafter"/>
</dbReference>
<dbReference type="SMART" id="SM01240">
    <property type="entry name" value="IMPDH"/>
    <property type="match status" value="1"/>
</dbReference>
<dbReference type="EMBL" id="CP005286">
    <property type="protein sequence ID" value="AJE32295.1"/>
    <property type="molecule type" value="Genomic_DNA"/>
</dbReference>
<dbReference type="InterPro" id="IPR005992">
    <property type="entry name" value="IMP_DH-rel2"/>
</dbReference>
<keyword evidence="3" id="KW-0520">NAD</keyword>
<dbReference type="AlphaFoldDB" id="A0A0B5D0G4"/>
<dbReference type="PANTHER" id="PTHR11911:SF85">
    <property type="entry name" value="INOSINE-5'-MONOPHOSPHATE DEHYDROGENASE"/>
    <property type="match status" value="1"/>
</dbReference>
<evidence type="ECO:0000256" key="2">
    <source>
        <dbReference type="ARBA" id="ARBA00023002"/>
    </source>
</evidence>
<dbReference type="EC" id="1.1.1.205" evidence="5"/>
<dbReference type="InterPro" id="IPR013785">
    <property type="entry name" value="Aldolase_TIM"/>
</dbReference>
<evidence type="ECO:0000313" key="6">
    <source>
        <dbReference type="Proteomes" id="UP000031524"/>
    </source>
</evidence>
<reference evidence="5 6" key="1">
    <citation type="submission" date="2013-04" db="EMBL/GenBank/DDBJ databases">
        <title>Complete genome sequence of Corynebacterium humireducens DSM 45392(T), isolated from a wastewater-fed microbial fuel cell.</title>
        <authorList>
            <person name="Ruckert C."/>
            <person name="Albersmeier A."/>
            <person name="Kalinowski J."/>
        </authorList>
    </citation>
    <scope>NUCLEOTIDE SEQUENCE [LARGE SCALE GENOMIC DNA]</scope>
    <source>
        <strain evidence="6">MFC-5</strain>
    </source>
</reference>
<dbReference type="GO" id="GO:0003938">
    <property type="term" value="F:IMP dehydrogenase activity"/>
    <property type="evidence" value="ECO:0007669"/>
    <property type="project" value="UniProtKB-EC"/>
</dbReference>
<dbReference type="InterPro" id="IPR005990">
    <property type="entry name" value="IMP_DH"/>
</dbReference>
<dbReference type="STRING" id="1223515.B842_02210"/>
<dbReference type="HOGENOM" id="CLU_064068_0_0_11"/>
<keyword evidence="2 5" id="KW-0560">Oxidoreductase</keyword>
<name>A0A0B5D0G4_9CORY</name>
<keyword evidence="6" id="KW-1185">Reference proteome</keyword>